<dbReference type="GeneID" id="28967177"/>
<evidence type="ECO:0000313" key="4">
    <source>
        <dbReference type="Proteomes" id="UP000078595"/>
    </source>
</evidence>
<feature type="region of interest" description="Disordered" evidence="1">
    <location>
        <begin position="93"/>
        <end position="112"/>
    </location>
</feature>
<evidence type="ECO:0000256" key="1">
    <source>
        <dbReference type="SAM" id="MobiDB-lite"/>
    </source>
</evidence>
<feature type="compositionally biased region" description="Polar residues" evidence="1">
    <location>
        <begin position="93"/>
        <end position="111"/>
    </location>
</feature>
<evidence type="ECO:0000313" key="2">
    <source>
        <dbReference type="EMBL" id="OBR85766.1"/>
    </source>
</evidence>
<keyword evidence="4" id="KW-1185">Reference proteome</keyword>
<evidence type="ECO:0000313" key="3">
    <source>
        <dbReference type="EMBL" id="WWC60879.1"/>
    </source>
</evidence>
<dbReference type="AlphaFoldDB" id="A0A1A6A6S8"/>
<protein>
    <submittedName>
        <fullName evidence="2">Uncharacterized protein</fullName>
    </submittedName>
</protein>
<dbReference type="Proteomes" id="UP000078595">
    <property type="component" value="Chromosome 4"/>
</dbReference>
<accession>A0A1A6A6S8</accession>
<sequence>MNANYQQPSQGATIFTASTNRGTLSDGTVQRLNDPELGTYFAPQDIHGDIREPRFTITLREESYGPQNQYHLNPGGATTFAEDLSKLLHTSTRTGYHQSHGNDVSSSNRSSGWVHVRPPYGYAQFGGPTHITCLSVDQVKGLREIAQALSEGTYRAT</sequence>
<dbReference type="EMBL" id="KI894030">
    <property type="protein sequence ID" value="OBR85766.1"/>
    <property type="molecule type" value="Genomic_DNA"/>
</dbReference>
<name>A0A1A6A6S8_9TREE</name>
<dbReference type="KEGG" id="kdj:28967177"/>
<organism evidence="2">
    <name type="scientific">Kwoniella dejecticola CBS 10117</name>
    <dbReference type="NCBI Taxonomy" id="1296121"/>
    <lineage>
        <taxon>Eukaryota</taxon>
        <taxon>Fungi</taxon>
        <taxon>Dikarya</taxon>
        <taxon>Basidiomycota</taxon>
        <taxon>Agaricomycotina</taxon>
        <taxon>Tremellomycetes</taxon>
        <taxon>Tremellales</taxon>
        <taxon>Cryptococcaceae</taxon>
        <taxon>Kwoniella</taxon>
    </lineage>
</organism>
<reference evidence="3" key="3">
    <citation type="submission" date="2024-02" db="EMBL/GenBank/DDBJ databases">
        <title>Comparative genomics of Cryptococcus and Kwoniella reveals pathogenesis evolution and contrasting modes of karyotype evolution via chromosome fusion or intercentromeric recombination.</title>
        <authorList>
            <person name="Coelho M.A."/>
            <person name="David-Palma M."/>
            <person name="Shea T."/>
            <person name="Bowers K."/>
            <person name="McGinley-Smith S."/>
            <person name="Mohammad A.W."/>
            <person name="Gnirke A."/>
            <person name="Yurkov A.M."/>
            <person name="Nowrousian M."/>
            <person name="Sun S."/>
            <person name="Cuomo C.A."/>
            <person name="Heitman J."/>
        </authorList>
    </citation>
    <scope>NUCLEOTIDE SEQUENCE</scope>
    <source>
        <strain evidence="3">CBS 10117</strain>
    </source>
</reference>
<dbReference type="VEuPathDB" id="FungiDB:I303_03478"/>
<reference evidence="2" key="1">
    <citation type="submission" date="2013-07" db="EMBL/GenBank/DDBJ databases">
        <title>The Genome Sequence of Cryptococcus dejecticola CBS10117.</title>
        <authorList>
            <consortium name="The Broad Institute Genome Sequencing Platform"/>
            <person name="Cuomo C."/>
            <person name="Litvintseva A."/>
            <person name="Chen Y."/>
            <person name="Heitman J."/>
            <person name="Sun S."/>
            <person name="Springer D."/>
            <person name="Dromer F."/>
            <person name="Young S.K."/>
            <person name="Zeng Q."/>
            <person name="Gargeya S."/>
            <person name="Fitzgerald M."/>
            <person name="Abouelleil A."/>
            <person name="Alvarado L."/>
            <person name="Berlin A.M."/>
            <person name="Chapman S.B."/>
            <person name="Dewar J."/>
            <person name="Goldberg J."/>
            <person name="Griggs A."/>
            <person name="Gujja S."/>
            <person name="Hansen M."/>
            <person name="Howarth C."/>
            <person name="Imamovic A."/>
            <person name="Larimer J."/>
            <person name="McCowan C."/>
            <person name="Murphy C."/>
            <person name="Pearson M."/>
            <person name="Priest M."/>
            <person name="Roberts A."/>
            <person name="Saif S."/>
            <person name="Shea T."/>
            <person name="Sykes S."/>
            <person name="Wortman J."/>
            <person name="Nusbaum C."/>
            <person name="Birren B."/>
        </authorList>
    </citation>
    <scope>NUCLEOTIDE SEQUENCE [LARGE SCALE GENOMIC DNA]</scope>
    <source>
        <strain evidence="2">CBS 10117</strain>
    </source>
</reference>
<gene>
    <name evidence="2" type="ORF">I303_03478</name>
    <name evidence="3" type="ORF">I303_103455</name>
</gene>
<proteinExistence type="predicted"/>
<dbReference type="EMBL" id="CP144533">
    <property type="protein sequence ID" value="WWC60879.1"/>
    <property type="molecule type" value="Genomic_DNA"/>
</dbReference>
<reference evidence="3" key="2">
    <citation type="submission" date="2013-07" db="EMBL/GenBank/DDBJ databases">
        <authorList>
            <consortium name="The Broad Institute Genome Sequencing Platform"/>
            <person name="Cuomo C."/>
            <person name="Litvintseva A."/>
            <person name="Chen Y."/>
            <person name="Heitman J."/>
            <person name="Sun S."/>
            <person name="Springer D."/>
            <person name="Dromer F."/>
            <person name="Young S.K."/>
            <person name="Zeng Q."/>
            <person name="Gargeya S."/>
            <person name="Fitzgerald M."/>
            <person name="Abouelleil A."/>
            <person name="Alvarado L."/>
            <person name="Berlin A.M."/>
            <person name="Chapman S.B."/>
            <person name="Dewar J."/>
            <person name="Goldberg J."/>
            <person name="Griggs A."/>
            <person name="Gujja S."/>
            <person name="Hansen M."/>
            <person name="Howarth C."/>
            <person name="Imamovic A."/>
            <person name="Larimer J."/>
            <person name="McCowan C."/>
            <person name="Murphy C."/>
            <person name="Pearson M."/>
            <person name="Priest M."/>
            <person name="Roberts A."/>
            <person name="Saif S."/>
            <person name="Shea T."/>
            <person name="Sykes S."/>
            <person name="Wortman J."/>
            <person name="Nusbaum C."/>
            <person name="Birren B."/>
        </authorList>
    </citation>
    <scope>NUCLEOTIDE SEQUENCE</scope>
    <source>
        <strain evidence="3">CBS 10117</strain>
    </source>
</reference>
<dbReference type="RefSeq" id="XP_018263608.1">
    <property type="nucleotide sequence ID" value="XM_018406800.1"/>
</dbReference>